<dbReference type="GO" id="GO:0103023">
    <property type="term" value="F:ITPase activity"/>
    <property type="evidence" value="ECO:0007669"/>
    <property type="project" value="UniProtKB-EC"/>
</dbReference>
<comment type="catalytic activity">
    <reaction evidence="9 10">
        <text>XTP + H2O = XDP + phosphate + H(+)</text>
        <dbReference type="Rhea" id="RHEA:28406"/>
        <dbReference type="ChEBI" id="CHEBI:15377"/>
        <dbReference type="ChEBI" id="CHEBI:15378"/>
        <dbReference type="ChEBI" id="CHEBI:43474"/>
        <dbReference type="ChEBI" id="CHEBI:59884"/>
        <dbReference type="ChEBI" id="CHEBI:61314"/>
        <dbReference type="EC" id="3.6.1.73"/>
    </reaction>
</comment>
<comment type="subunit">
    <text evidence="10">Homodimer.</text>
</comment>
<dbReference type="AlphaFoldDB" id="U3TDH3"/>
<dbReference type="Proteomes" id="UP000016887">
    <property type="component" value="Chromosome"/>
</dbReference>
<comment type="function">
    <text evidence="10">Phosphatase that hydrolyzes non-canonical purine nucleotides such as XTP and ITP to their respective diphosphate derivatives. Probably excludes non-canonical purines from DNA/RNA precursor pool, thus preventing their incorporation into DNA/RNA and avoiding chromosomal lesions.</text>
</comment>
<dbReference type="GO" id="GO:0046872">
    <property type="term" value="F:metal ion binding"/>
    <property type="evidence" value="ECO:0007669"/>
    <property type="project" value="UniProtKB-KW"/>
</dbReference>
<evidence type="ECO:0000256" key="5">
    <source>
        <dbReference type="ARBA" id="ARBA00022842"/>
    </source>
</evidence>
<evidence type="ECO:0000259" key="11">
    <source>
        <dbReference type="Pfam" id="PF01931"/>
    </source>
</evidence>
<proteinExistence type="inferred from homology"/>
<reference evidence="12 13" key="1">
    <citation type="journal article" date="2013" name="Appl. Environ. Microbiol.">
        <title>Variation of the Virus-Related Elements within Syntenic Genomes of the Hyperthermophilic Archaeon Aeropyrum.</title>
        <authorList>
            <person name="Daifuku T."/>
            <person name="Yoshida T."/>
            <person name="Kitamura T."/>
            <person name="Kawaichi S."/>
            <person name="Inoue T."/>
            <person name="Nomura K."/>
            <person name="Yoshida Y."/>
            <person name="Kuno S."/>
            <person name="Sako Y."/>
        </authorList>
    </citation>
    <scope>NUCLEOTIDE SEQUENCE [LARGE SCALE GENOMIC DNA]</scope>
    <source>
        <strain evidence="12 13">SY1</strain>
    </source>
</reference>
<dbReference type="GO" id="GO:0009117">
    <property type="term" value="P:nucleotide metabolic process"/>
    <property type="evidence" value="ECO:0007669"/>
    <property type="project" value="UniProtKB-KW"/>
</dbReference>
<dbReference type="InterPro" id="IPR050299">
    <property type="entry name" value="YjjX_NTPase"/>
</dbReference>
<dbReference type="InterPro" id="IPR026533">
    <property type="entry name" value="NTPase/PRRC1"/>
</dbReference>
<dbReference type="SUPFAM" id="SSF52972">
    <property type="entry name" value="ITPase-like"/>
    <property type="match status" value="1"/>
</dbReference>
<organism evidence="12 13">
    <name type="scientific">Aeropyrum camini SY1 = JCM 12091</name>
    <dbReference type="NCBI Taxonomy" id="1198449"/>
    <lineage>
        <taxon>Archaea</taxon>
        <taxon>Thermoproteota</taxon>
        <taxon>Thermoprotei</taxon>
        <taxon>Desulfurococcales</taxon>
        <taxon>Desulfurococcaceae</taxon>
        <taxon>Aeropyrum</taxon>
    </lineage>
</organism>
<keyword evidence="4 10" id="KW-0378">Hydrolase</keyword>
<comment type="caution">
    <text evidence="10">Lacks conserved residue(s) required for the propagation of feature annotation.</text>
</comment>
<comment type="cofactor">
    <cofactor evidence="1">
        <name>Mn(2+)</name>
        <dbReference type="ChEBI" id="CHEBI:29035"/>
    </cofactor>
</comment>
<keyword evidence="6 10" id="KW-0546">Nucleotide metabolism</keyword>
<evidence type="ECO:0000313" key="12">
    <source>
        <dbReference type="EMBL" id="BAN90023.1"/>
    </source>
</evidence>
<evidence type="ECO:0000256" key="4">
    <source>
        <dbReference type="ARBA" id="ARBA00022801"/>
    </source>
</evidence>
<keyword evidence="13" id="KW-1185">Reference proteome</keyword>
<dbReference type="InterPro" id="IPR029001">
    <property type="entry name" value="ITPase-like_fam"/>
</dbReference>
<dbReference type="KEGG" id="acj:ACAM_0554"/>
<feature type="domain" description="Non-canonical purine NTP phosphatase/PRRC1" evidence="11">
    <location>
        <begin position="8"/>
        <end position="169"/>
    </location>
</feature>
<comment type="similarity">
    <text evidence="10">Belongs to the YjjX NTPase family.</text>
</comment>
<dbReference type="GO" id="GO:0000166">
    <property type="term" value="F:nucleotide binding"/>
    <property type="evidence" value="ECO:0007669"/>
    <property type="project" value="UniProtKB-KW"/>
</dbReference>
<keyword evidence="5 10" id="KW-0460">Magnesium</keyword>
<dbReference type="PANTHER" id="PTHR34699:SF2">
    <property type="entry name" value="NON-CANONICAL PURINE NTP PHOSPHATASE_PRRC1 DOMAIN-CONTAINING PROTEIN"/>
    <property type="match status" value="1"/>
</dbReference>
<keyword evidence="3 10" id="KW-0547">Nucleotide-binding</keyword>
<sequence>MEVAVAVGTGNPVKYRAVKRAFSRFYNASVVMVRVESGVGPQPSGVAGVVGGALARAVRAAAKAGSHFGVGVEAGPIEFPSSGGYVETQVAAVVDRDCRVTIGISPSFEVEERVLDLMLKGVEMERAVNIERRGGLGETVGFVGVATRGAITRQELTEHAVIMALIPRLMGYERIATVEEIASQAGAKVECNSLGAI</sequence>
<evidence type="ECO:0000256" key="8">
    <source>
        <dbReference type="ARBA" id="ARBA00048174"/>
    </source>
</evidence>
<comment type="catalytic activity">
    <reaction evidence="8 10">
        <text>ITP + H2O = IDP + phosphate + H(+)</text>
        <dbReference type="Rhea" id="RHEA:28330"/>
        <dbReference type="ChEBI" id="CHEBI:15377"/>
        <dbReference type="ChEBI" id="CHEBI:15378"/>
        <dbReference type="ChEBI" id="CHEBI:43474"/>
        <dbReference type="ChEBI" id="CHEBI:58280"/>
        <dbReference type="ChEBI" id="CHEBI:61402"/>
        <dbReference type="EC" id="3.6.1.73"/>
    </reaction>
</comment>
<protein>
    <recommendedName>
        <fullName evidence="10">Probable inosine/xanthosine triphosphatase</fullName>
        <shortName evidence="10">ITPase/XTPase</shortName>
        <ecNumber evidence="10">3.6.1.73</ecNumber>
    </recommendedName>
    <alternativeName>
        <fullName evidence="10">Non-canonical purine NTP phosphatase</fullName>
    </alternativeName>
    <alternativeName>
        <fullName evidence="10">Non-standard purine NTP phosphatase</fullName>
    </alternativeName>
    <alternativeName>
        <fullName evidence="10">Nucleoside-triphosphate phosphatase</fullName>
        <shortName evidence="10">NTPase</shortName>
    </alternativeName>
</protein>
<evidence type="ECO:0000256" key="2">
    <source>
        <dbReference type="ARBA" id="ARBA00022723"/>
    </source>
</evidence>
<evidence type="ECO:0000256" key="1">
    <source>
        <dbReference type="ARBA" id="ARBA00001936"/>
    </source>
</evidence>
<evidence type="ECO:0000256" key="10">
    <source>
        <dbReference type="HAMAP-Rule" id="MF_00648"/>
    </source>
</evidence>
<gene>
    <name evidence="12" type="ORF">ACAM_0554</name>
</gene>
<dbReference type="Pfam" id="PF01931">
    <property type="entry name" value="NTPase_I-T"/>
    <property type="match status" value="1"/>
</dbReference>
<accession>U3TDH3</accession>
<keyword evidence="2 10" id="KW-0479">Metal-binding</keyword>
<evidence type="ECO:0000256" key="3">
    <source>
        <dbReference type="ARBA" id="ARBA00022741"/>
    </source>
</evidence>
<dbReference type="InterPro" id="IPR002786">
    <property type="entry name" value="Non_canon_purine_NTPase"/>
</dbReference>
<dbReference type="GO" id="GO:0006772">
    <property type="term" value="P:thiamine metabolic process"/>
    <property type="evidence" value="ECO:0007669"/>
    <property type="project" value="TreeGrafter"/>
</dbReference>
<dbReference type="PANTHER" id="PTHR34699">
    <property type="match status" value="1"/>
</dbReference>
<dbReference type="Gene3D" id="3.90.950.10">
    <property type="match status" value="1"/>
</dbReference>
<dbReference type="EMBL" id="AP012489">
    <property type="protein sequence ID" value="BAN90023.1"/>
    <property type="molecule type" value="Genomic_DNA"/>
</dbReference>
<dbReference type="RefSeq" id="WP_022541298.1">
    <property type="nucleotide sequence ID" value="NC_022521.1"/>
</dbReference>
<name>U3TDH3_9CREN</name>
<dbReference type="STRING" id="1198449.ACAM_0554"/>
<evidence type="ECO:0000313" key="13">
    <source>
        <dbReference type="Proteomes" id="UP000016887"/>
    </source>
</evidence>
<dbReference type="EC" id="3.6.1.73" evidence="10"/>
<dbReference type="eggNOG" id="arCOG01221">
    <property type="taxonomic scope" value="Archaea"/>
</dbReference>
<dbReference type="HAMAP" id="MF_00648">
    <property type="entry name" value="Non_canon_purine_NTPase_YjjX"/>
    <property type="match status" value="1"/>
</dbReference>
<evidence type="ECO:0000256" key="9">
    <source>
        <dbReference type="ARBA" id="ARBA00048781"/>
    </source>
</evidence>
<dbReference type="GeneID" id="17111237"/>
<feature type="binding site" evidence="10">
    <location>
        <position position="36"/>
    </location>
    <ligand>
        <name>Mg(2+)</name>
        <dbReference type="ChEBI" id="CHEBI:18420"/>
    </ligand>
</feature>
<evidence type="ECO:0000256" key="7">
    <source>
        <dbReference type="ARBA" id="ARBA00023211"/>
    </source>
</evidence>
<comment type="cofactor">
    <cofactor evidence="10">
        <name>Mg(2+)</name>
        <dbReference type="ChEBI" id="CHEBI:18420"/>
    </cofactor>
    <cofactor evidence="10">
        <name>Mn(2+)</name>
        <dbReference type="ChEBI" id="CHEBI:29035"/>
    </cofactor>
    <text evidence="10">Binds 1 divalent metal cation per subunit; can use either Mg(2+) or Mn(2+).</text>
</comment>
<evidence type="ECO:0000256" key="6">
    <source>
        <dbReference type="ARBA" id="ARBA00023080"/>
    </source>
</evidence>
<keyword evidence="7 10" id="KW-0464">Manganese</keyword>